<organism evidence="1">
    <name type="scientific">Oryza sativa subsp. japonica</name>
    <name type="common">Rice</name>
    <dbReference type="NCBI Taxonomy" id="39947"/>
    <lineage>
        <taxon>Eukaryota</taxon>
        <taxon>Viridiplantae</taxon>
        <taxon>Streptophyta</taxon>
        <taxon>Embryophyta</taxon>
        <taxon>Tracheophyta</taxon>
        <taxon>Spermatophyta</taxon>
        <taxon>Magnoliopsida</taxon>
        <taxon>Liliopsida</taxon>
        <taxon>Poales</taxon>
        <taxon>Poaceae</taxon>
        <taxon>BOP clade</taxon>
        <taxon>Oryzoideae</taxon>
        <taxon>Oryzeae</taxon>
        <taxon>Oryzinae</taxon>
        <taxon>Oryza</taxon>
        <taxon>Oryza sativa</taxon>
    </lineage>
</organism>
<dbReference type="AlphaFoldDB" id="A2ZWW3"/>
<dbReference type="EMBL" id="CM000138">
    <property type="protein sequence ID" value="EAZ13210.1"/>
    <property type="molecule type" value="Genomic_DNA"/>
</dbReference>
<name>A2ZWW3_ORYSJ</name>
<accession>A2ZWW3</accession>
<sequence>MAENPLLDEVVAMYFHLVDNPDDARALLDDAHFNAAENDHEIAMVGIQLRHIQHQTNELMTQPMTDAEREAQRVQLEEDYRGIKVDADFLLENRRQLRPSRQDARLHLDLRHHQARLAALPPRRGPHVRGRNRRLGRLRRVEARRHGARVRGPREDLHLADVLLPLGLSGSPLIDRATCHSCCLRAFHW</sequence>
<reference evidence="1" key="1">
    <citation type="journal article" date="2005" name="PLoS Biol.">
        <title>The genomes of Oryza sativa: a history of duplications.</title>
        <authorList>
            <person name="Yu J."/>
            <person name="Wang J."/>
            <person name="Lin W."/>
            <person name="Li S."/>
            <person name="Li H."/>
            <person name="Zhou J."/>
            <person name="Ni P."/>
            <person name="Dong W."/>
            <person name="Hu S."/>
            <person name="Zeng C."/>
            <person name="Zhang J."/>
            <person name="Zhang Y."/>
            <person name="Li R."/>
            <person name="Xu Z."/>
            <person name="Li S."/>
            <person name="Li X."/>
            <person name="Zheng H."/>
            <person name="Cong L."/>
            <person name="Lin L."/>
            <person name="Yin J."/>
            <person name="Geng J."/>
            <person name="Li G."/>
            <person name="Shi J."/>
            <person name="Liu J."/>
            <person name="Lv H."/>
            <person name="Li J."/>
            <person name="Wang J."/>
            <person name="Deng Y."/>
            <person name="Ran L."/>
            <person name="Shi X."/>
            <person name="Wang X."/>
            <person name="Wu Q."/>
            <person name="Li C."/>
            <person name="Ren X."/>
            <person name="Wang J."/>
            <person name="Wang X."/>
            <person name="Li D."/>
            <person name="Liu D."/>
            <person name="Zhang X."/>
            <person name="Ji Z."/>
            <person name="Zhao W."/>
            <person name="Sun Y."/>
            <person name="Zhang Z."/>
            <person name="Bao J."/>
            <person name="Han Y."/>
            <person name="Dong L."/>
            <person name="Ji J."/>
            <person name="Chen P."/>
            <person name="Wu S."/>
            <person name="Liu J."/>
            <person name="Xiao Y."/>
            <person name="Bu D."/>
            <person name="Tan J."/>
            <person name="Yang L."/>
            <person name="Ye C."/>
            <person name="Zhang J."/>
            <person name="Xu J."/>
            <person name="Zhou Y."/>
            <person name="Yu Y."/>
            <person name="Zhang B."/>
            <person name="Zhuang S."/>
            <person name="Wei H."/>
            <person name="Liu B."/>
            <person name="Lei M."/>
            <person name="Yu H."/>
            <person name="Li Y."/>
            <person name="Xu H."/>
            <person name="Wei S."/>
            <person name="He X."/>
            <person name="Fang L."/>
            <person name="Zhang Z."/>
            <person name="Zhang Y."/>
            <person name="Huang X."/>
            <person name="Su Z."/>
            <person name="Tong W."/>
            <person name="Li J."/>
            <person name="Tong Z."/>
            <person name="Li S."/>
            <person name="Ye J."/>
            <person name="Wang L."/>
            <person name="Fang L."/>
            <person name="Lei T."/>
            <person name="Chen C."/>
            <person name="Chen H."/>
            <person name="Xu Z."/>
            <person name="Li H."/>
            <person name="Huang H."/>
            <person name="Zhang F."/>
            <person name="Xu H."/>
            <person name="Li N."/>
            <person name="Zhao C."/>
            <person name="Li S."/>
            <person name="Dong L."/>
            <person name="Huang Y."/>
            <person name="Li L."/>
            <person name="Xi Y."/>
            <person name="Qi Q."/>
            <person name="Li W."/>
            <person name="Zhang B."/>
            <person name="Hu W."/>
            <person name="Zhang Y."/>
            <person name="Tian X."/>
            <person name="Jiao Y."/>
            <person name="Liang X."/>
            <person name="Jin J."/>
            <person name="Gao L."/>
            <person name="Zheng W."/>
            <person name="Hao B."/>
            <person name="Liu S."/>
            <person name="Wang W."/>
            <person name="Yuan L."/>
            <person name="Cao M."/>
            <person name="McDermott J."/>
            <person name="Samudrala R."/>
            <person name="Wang J."/>
            <person name="Wong G.K."/>
            <person name="Yang H."/>
        </authorList>
    </citation>
    <scope>NUCLEOTIDE SEQUENCE [LARGE SCALE GENOMIC DNA]</scope>
</reference>
<proteinExistence type="predicted"/>
<dbReference type="Proteomes" id="UP000007752">
    <property type="component" value="Chromosome 1"/>
</dbReference>
<gene>
    <name evidence="1" type="ORF">OsJ_03130</name>
</gene>
<protein>
    <submittedName>
        <fullName evidence="1">Uncharacterized protein</fullName>
    </submittedName>
</protein>
<reference evidence="1" key="2">
    <citation type="submission" date="2008-12" db="EMBL/GenBank/DDBJ databases">
        <title>Improved gene annotation of the rice (Oryza sativa) genomes.</title>
        <authorList>
            <person name="Wang J."/>
            <person name="Li R."/>
            <person name="Fan W."/>
            <person name="Huang Q."/>
            <person name="Zhang J."/>
            <person name="Zhou Y."/>
            <person name="Hu Y."/>
            <person name="Zi S."/>
            <person name="Li J."/>
            <person name="Ni P."/>
            <person name="Zheng H."/>
            <person name="Zhang Y."/>
            <person name="Zhao M."/>
            <person name="Hao Q."/>
            <person name="McDermott J."/>
            <person name="Samudrala R."/>
            <person name="Kristiansen K."/>
            <person name="Wong G.K.-S."/>
        </authorList>
    </citation>
    <scope>NUCLEOTIDE SEQUENCE</scope>
</reference>
<evidence type="ECO:0000313" key="1">
    <source>
        <dbReference type="EMBL" id="EAZ13210.1"/>
    </source>
</evidence>